<dbReference type="PANTHER" id="PTHR47293">
    <property type="entry name" value="JACALIN-RELATED LECTIN 3"/>
    <property type="match status" value="1"/>
</dbReference>
<protein>
    <recommendedName>
        <fullName evidence="3">Jacalin-type lectin domain-containing protein</fullName>
    </recommendedName>
</protein>
<dbReference type="GO" id="GO:0030246">
    <property type="term" value="F:carbohydrate binding"/>
    <property type="evidence" value="ECO:0007669"/>
    <property type="project" value="UniProtKB-KW"/>
</dbReference>
<accession>A0AAE1RR79</accession>
<evidence type="ECO:0000256" key="2">
    <source>
        <dbReference type="ARBA" id="ARBA00022734"/>
    </source>
</evidence>
<feature type="domain" description="Jacalin-type lectin" evidence="3">
    <location>
        <begin position="3"/>
        <end position="150"/>
    </location>
</feature>
<evidence type="ECO:0000313" key="4">
    <source>
        <dbReference type="EMBL" id="KAK4357104.1"/>
    </source>
</evidence>
<evidence type="ECO:0000259" key="3">
    <source>
        <dbReference type="PROSITE" id="PS51752"/>
    </source>
</evidence>
<dbReference type="InterPro" id="IPR001229">
    <property type="entry name" value="Jacalin-like_lectin_dom"/>
</dbReference>
<evidence type="ECO:0000256" key="1">
    <source>
        <dbReference type="ARBA" id="ARBA00006568"/>
    </source>
</evidence>
<organism evidence="4 5">
    <name type="scientific">Anisodus tanguticus</name>
    <dbReference type="NCBI Taxonomy" id="243964"/>
    <lineage>
        <taxon>Eukaryota</taxon>
        <taxon>Viridiplantae</taxon>
        <taxon>Streptophyta</taxon>
        <taxon>Embryophyta</taxon>
        <taxon>Tracheophyta</taxon>
        <taxon>Spermatophyta</taxon>
        <taxon>Magnoliopsida</taxon>
        <taxon>eudicotyledons</taxon>
        <taxon>Gunneridae</taxon>
        <taxon>Pentapetalae</taxon>
        <taxon>asterids</taxon>
        <taxon>lamiids</taxon>
        <taxon>Solanales</taxon>
        <taxon>Solanaceae</taxon>
        <taxon>Solanoideae</taxon>
        <taxon>Hyoscyameae</taxon>
        <taxon>Anisodus</taxon>
    </lineage>
</organism>
<dbReference type="PROSITE" id="PS51752">
    <property type="entry name" value="JACALIN_LECTIN"/>
    <property type="match status" value="1"/>
</dbReference>
<dbReference type="Proteomes" id="UP001291623">
    <property type="component" value="Unassembled WGS sequence"/>
</dbReference>
<dbReference type="EMBL" id="JAVYJV010000012">
    <property type="protein sequence ID" value="KAK4357104.1"/>
    <property type="molecule type" value="Genomic_DNA"/>
</dbReference>
<keyword evidence="5" id="KW-1185">Reference proteome</keyword>
<dbReference type="SMART" id="SM00915">
    <property type="entry name" value="Jacalin"/>
    <property type="match status" value="1"/>
</dbReference>
<dbReference type="Gene3D" id="2.100.10.30">
    <property type="entry name" value="Jacalin-like lectin domain"/>
    <property type="match status" value="1"/>
</dbReference>
<dbReference type="AlphaFoldDB" id="A0AAE1RR79"/>
<dbReference type="SUPFAM" id="SSF51101">
    <property type="entry name" value="Mannose-binding lectins"/>
    <property type="match status" value="1"/>
</dbReference>
<keyword evidence="2" id="KW-0430">Lectin</keyword>
<dbReference type="Pfam" id="PF01419">
    <property type="entry name" value="Jacalin"/>
    <property type="match status" value="1"/>
</dbReference>
<evidence type="ECO:0000313" key="5">
    <source>
        <dbReference type="Proteomes" id="UP001291623"/>
    </source>
</evidence>
<sequence>MDVIRVGAEGGRGGTIWDEKGRGQIAGIFVSYGQKTVYSIQFLFYENGTLVMSEKHGVSNCHCQNSCGVVFDYPSEFLTYISGSFRGPGSYTFLNTLKFGTNKGSYGPFGTPSADAKDFNFQIRNHRIFGGFHGSENPAGIESIGTSSALWLPLIICLFVTSAIENCDLQILRCARESYHCNRDGEYIFFLAMNILNV</sequence>
<name>A0AAE1RR79_9SOLA</name>
<dbReference type="InterPro" id="IPR036404">
    <property type="entry name" value="Jacalin-like_lectin_dom_sf"/>
</dbReference>
<gene>
    <name evidence="4" type="ORF">RND71_022714</name>
</gene>
<comment type="caution">
    <text evidence="4">The sequence shown here is derived from an EMBL/GenBank/DDBJ whole genome shotgun (WGS) entry which is preliminary data.</text>
</comment>
<comment type="similarity">
    <text evidence="1">Belongs to the jacalin lectin family.</text>
</comment>
<reference evidence="4" key="1">
    <citation type="submission" date="2023-12" db="EMBL/GenBank/DDBJ databases">
        <title>Genome assembly of Anisodus tanguticus.</title>
        <authorList>
            <person name="Wang Y.-J."/>
        </authorList>
    </citation>
    <scope>NUCLEOTIDE SEQUENCE</scope>
    <source>
        <strain evidence="4">KB-2021</strain>
        <tissue evidence="4">Leaf</tissue>
    </source>
</reference>
<dbReference type="PANTHER" id="PTHR47293:SF70">
    <property type="entry name" value="JACALIN-RELATED LECTIN 24-RELATED"/>
    <property type="match status" value="1"/>
</dbReference>
<proteinExistence type="inferred from homology"/>